<dbReference type="Proteomes" id="UP000325218">
    <property type="component" value="Unassembled WGS sequence"/>
</dbReference>
<dbReference type="RefSeq" id="WP_148457006.1">
    <property type="nucleotide sequence ID" value="NZ_VSDO01000005.1"/>
</dbReference>
<feature type="domain" description="Glycosyl transferase family 1" evidence="1">
    <location>
        <begin position="222"/>
        <end position="381"/>
    </location>
</feature>
<proteinExistence type="predicted"/>
<dbReference type="AlphaFoldDB" id="A0A5D0CLL3"/>
<evidence type="ECO:0000313" key="3">
    <source>
        <dbReference type="EMBL" id="TYA10899.1"/>
    </source>
</evidence>
<dbReference type="CDD" id="cd03801">
    <property type="entry name" value="GT4_PimA-like"/>
    <property type="match status" value="1"/>
</dbReference>
<keyword evidence="4" id="KW-1185">Reference proteome</keyword>
<dbReference type="PANTHER" id="PTHR45947">
    <property type="entry name" value="SULFOQUINOVOSYL TRANSFERASE SQD2"/>
    <property type="match status" value="1"/>
</dbReference>
<comment type="caution">
    <text evidence="3">The sequence shown here is derived from an EMBL/GenBank/DDBJ whole genome shotgun (WGS) entry which is preliminary data.</text>
</comment>
<protein>
    <submittedName>
        <fullName evidence="3">Glycosyltransferase family 4 protein</fullName>
    </submittedName>
</protein>
<evidence type="ECO:0000259" key="1">
    <source>
        <dbReference type="Pfam" id="PF00534"/>
    </source>
</evidence>
<dbReference type="GO" id="GO:0016758">
    <property type="term" value="F:hexosyltransferase activity"/>
    <property type="evidence" value="ECO:0007669"/>
    <property type="project" value="TreeGrafter"/>
</dbReference>
<dbReference type="InterPro" id="IPR050194">
    <property type="entry name" value="Glycosyltransferase_grp1"/>
</dbReference>
<dbReference type="SUPFAM" id="SSF53756">
    <property type="entry name" value="UDP-Glycosyltransferase/glycogen phosphorylase"/>
    <property type="match status" value="1"/>
</dbReference>
<gene>
    <name evidence="3" type="ORF">FRY98_24315</name>
</gene>
<feature type="domain" description="Glycosyltransferase subfamily 4-like N-terminal" evidence="2">
    <location>
        <begin position="14"/>
        <end position="209"/>
    </location>
</feature>
<dbReference type="OrthoDB" id="9815550at2"/>
<organism evidence="3 4">
    <name type="scientific">Paenibacillus faecis</name>
    <dbReference type="NCBI Taxonomy" id="862114"/>
    <lineage>
        <taxon>Bacteria</taxon>
        <taxon>Bacillati</taxon>
        <taxon>Bacillota</taxon>
        <taxon>Bacilli</taxon>
        <taxon>Bacillales</taxon>
        <taxon>Paenibacillaceae</taxon>
        <taxon>Paenibacillus</taxon>
    </lineage>
</organism>
<dbReference type="PANTHER" id="PTHR45947:SF3">
    <property type="entry name" value="SULFOQUINOVOSYL TRANSFERASE SQD2"/>
    <property type="match status" value="1"/>
</dbReference>
<name>A0A5D0CLL3_9BACL</name>
<dbReference type="InterPro" id="IPR028098">
    <property type="entry name" value="Glyco_trans_4-like_N"/>
</dbReference>
<dbReference type="Pfam" id="PF00534">
    <property type="entry name" value="Glycos_transf_1"/>
    <property type="match status" value="1"/>
</dbReference>
<dbReference type="Pfam" id="PF13439">
    <property type="entry name" value="Glyco_transf_4"/>
    <property type="match status" value="1"/>
</dbReference>
<evidence type="ECO:0000259" key="2">
    <source>
        <dbReference type="Pfam" id="PF13439"/>
    </source>
</evidence>
<evidence type="ECO:0000313" key="4">
    <source>
        <dbReference type="Proteomes" id="UP000325218"/>
    </source>
</evidence>
<reference evidence="3 4" key="1">
    <citation type="submission" date="2019-08" db="EMBL/GenBank/DDBJ databases">
        <title>Genome sequencing of Paenibacillus faecis DSM 23593(T).</title>
        <authorList>
            <person name="Kook J.-K."/>
            <person name="Park S.-N."/>
            <person name="Lim Y.K."/>
        </authorList>
    </citation>
    <scope>NUCLEOTIDE SEQUENCE [LARGE SCALE GENOMIC DNA]</scope>
    <source>
        <strain evidence="3 4">DSM 23593</strain>
    </source>
</reference>
<dbReference type="EMBL" id="VSDO01000005">
    <property type="protein sequence ID" value="TYA10899.1"/>
    <property type="molecule type" value="Genomic_DNA"/>
</dbReference>
<dbReference type="InterPro" id="IPR001296">
    <property type="entry name" value="Glyco_trans_1"/>
</dbReference>
<keyword evidence="3" id="KW-0808">Transferase</keyword>
<dbReference type="Gene3D" id="3.40.50.2000">
    <property type="entry name" value="Glycogen Phosphorylase B"/>
    <property type="match status" value="2"/>
</dbReference>
<sequence length="472" mass="53163">MRILLATYWLIPHVGGVWKFMMQIKQHLEALGHEVDLMGNSPDYSKYHIWNRGLELPKAELRPLLEAKLDKAKAPLLHAQSPIDFYELDRYMMELSAAYFGLDRYDVIHTQDIFSARALARVKPPHIPLIAHLHGSVATELKNHFIKNPHLNVNASSPAWRYFEIMEHYGAMSGDLAITANQVQRNKLIHEYWVPASRIAAFQYGLDAEAFRQSLIRGTSIRRPERKKVIIFPARLTAVKGIDVLISALGILKSARRDWVCWIVGEGEKRQELERQVATLQLQEDVLFLGERDDVPALLAISDIFVHSCIQDNQPFSVMEAQMAGLAVCVSDAGGLPEMVEHGKTGLISPVNDPASLASQLSLLLENEALRRELGRNAQAWGSVHWSMNAMIQRLLSVYHLAVAEPIHKRTEGAASPPTKSHKVSGDLYNRIFAVPSAHPEILVDSAVWDRILAHLPRGYMVYDSEVLELTR</sequence>
<accession>A0A5D0CLL3</accession>